<comment type="similarity">
    <text evidence="2">Belongs to the bacterial solute-binding protein 1 family.</text>
</comment>
<evidence type="ECO:0000256" key="3">
    <source>
        <dbReference type="ARBA" id="ARBA00022764"/>
    </source>
</evidence>
<dbReference type="Proteomes" id="UP000758022">
    <property type="component" value="Unassembled WGS sequence"/>
</dbReference>
<dbReference type="SUPFAM" id="SSF53850">
    <property type="entry name" value="Periplasmic binding protein-like II"/>
    <property type="match status" value="1"/>
</dbReference>
<evidence type="ECO:0000256" key="4">
    <source>
        <dbReference type="SAM" id="SignalP"/>
    </source>
</evidence>
<comment type="subcellular location">
    <subcellularLocation>
        <location evidence="1">Periplasm</location>
    </subcellularLocation>
</comment>
<dbReference type="EMBL" id="JAAXQQ010000004">
    <property type="protein sequence ID" value="MBY3064688.1"/>
    <property type="molecule type" value="Genomic_DNA"/>
</dbReference>
<reference evidence="5" key="1">
    <citation type="submission" date="2020-04" db="EMBL/GenBank/DDBJ databases">
        <title>Global-level population genomics supports evidence of horizontal gene transfer on evolution of Rhizobia in Lentils.</title>
        <authorList>
            <person name="Gai Y."/>
            <person name="Cook D."/>
            <person name="Riely B."/>
        </authorList>
    </citation>
    <scope>NUCLEOTIDE SEQUENCE</scope>
    <source>
        <strain evidence="5">TLR9</strain>
    </source>
</reference>
<accession>A0AB35FFC6</accession>
<feature type="chain" id="PRO_5044243319" evidence="4">
    <location>
        <begin position="24"/>
        <end position="426"/>
    </location>
</feature>
<evidence type="ECO:0000313" key="5">
    <source>
        <dbReference type="EMBL" id="MBY3064688.1"/>
    </source>
</evidence>
<name>A0AB35FFC6_9HYPH</name>
<evidence type="ECO:0000313" key="6">
    <source>
        <dbReference type="Proteomes" id="UP000758022"/>
    </source>
</evidence>
<dbReference type="PANTHER" id="PTHR43649">
    <property type="entry name" value="ARABINOSE-BINDING PROTEIN-RELATED"/>
    <property type="match status" value="1"/>
</dbReference>
<organism evidence="5 6">
    <name type="scientific">Rhizobium laguerreae</name>
    <dbReference type="NCBI Taxonomy" id="1076926"/>
    <lineage>
        <taxon>Bacteria</taxon>
        <taxon>Pseudomonadati</taxon>
        <taxon>Pseudomonadota</taxon>
        <taxon>Alphaproteobacteria</taxon>
        <taxon>Hyphomicrobiales</taxon>
        <taxon>Rhizobiaceae</taxon>
        <taxon>Rhizobium/Agrobacterium group</taxon>
        <taxon>Rhizobium</taxon>
    </lineage>
</organism>
<feature type="signal peptide" evidence="4">
    <location>
        <begin position="1"/>
        <end position="23"/>
    </location>
</feature>
<dbReference type="Gene3D" id="3.40.190.10">
    <property type="entry name" value="Periplasmic binding protein-like II"/>
    <property type="match status" value="1"/>
</dbReference>
<dbReference type="InterPro" id="IPR050490">
    <property type="entry name" value="Bact_solute-bd_prot1"/>
</dbReference>
<dbReference type="GO" id="GO:0042597">
    <property type="term" value="C:periplasmic space"/>
    <property type="evidence" value="ECO:0007669"/>
    <property type="project" value="UniProtKB-SubCell"/>
</dbReference>
<proteinExistence type="inferred from homology"/>
<evidence type="ECO:0000256" key="1">
    <source>
        <dbReference type="ARBA" id="ARBA00004418"/>
    </source>
</evidence>
<dbReference type="PANTHER" id="PTHR43649:SF12">
    <property type="entry name" value="DIACETYLCHITOBIOSE BINDING PROTEIN DASA"/>
    <property type="match status" value="1"/>
</dbReference>
<comment type="caution">
    <text evidence="5">The sequence shown here is derived from an EMBL/GenBank/DDBJ whole genome shotgun (WGS) entry which is preliminary data.</text>
</comment>
<keyword evidence="4" id="KW-0732">Signal</keyword>
<evidence type="ECO:0000256" key="2">
    <source>
        <dbReference type="ARBA" id="ARBA00008520"/>
    </source>
</evidence>
<dbReference type="Pfam" id="PF13416">
    <property type="entry name" value="SBP_bac_8"/>
    <property type="match status" value="1"/>
</dbReference>
<sequence>MTLRNKLQAAAIMLLMSSIGAHAEQKTLVVWDFKSSDPLIKPYFDYVRNEFQKQHPDVTIKQIAQPADSYYTVLGTAINARQGPDVALLHSGNMSLDRADAFVDLKEQVADVVPNLAGLTGFTRKDGGYVALPLTVQGAVYYINNEVYKNAGLDPSKPPQTWEEWKSVCDAVKSKTKASCLTLGNKDGVDFINLMAAVADGAWSKETRAKFIAHDLSWTSPEMKAVFAKLKQMIDAGWLEKGANSYSPYTDAVNIFAGARTAHVLGLISDAPNAWKNLEALTGEGEVSVALPVAIDQSPQTKADRLEVDGGIGFGVTQWSANKDLAVEYIKLAVSPEAAAVLVDAAGGLPSNTKVDISKISSPAAKQVIQLLECCKDERRIKSFVGVAERKELQRLGQLLLTGDATVDKTLESVERVRQAEIARAK</sequence>
<dbReference type="AlphaFoldDB" id="A0AB35FFC6"/>
<protein>
    <submittedName>
        <fullName evidence="5">Carbohydrate ABC transporter substrate-binding protein</fullName>
    </submittedName>
</protein>
<dbReference type="InterPro" id="IPR006059">
    <property type="entry name" value="SBP"/>
</dbReference>
<dbReference type="RefSeq" id="WP_221979242.1">
    <property type="nucleotide sequence ID" value="NZ_JAAXQQ010000004.1"/>
</dbReference>
<keyword evidence="3" id="KW-0574">Periplasm</keyword>
<gene>
    <name evidence="5" type="ORF">HFO74_14790</name>
</gene>